<sequence>MSVPYLRWGAPSAANRLTWHSLRIDGSLCAEAAHASAAGLPVAGAIAAAGTGKPAPGVPASAPGAQ</sequence>
<dbReference type="AlphaFoldDB" id="A0A640SCJ8"/>
<protein>
    <submittedName>
        <fullName evidence="1">Uncharacterized protein</fullName>
    </submittedName>
</protein>
<dbReference type="Proteomes" id="UP000435837">
    <property type="component" value="Unassembled WGS sequence"/>
</dbReference>
<gene>
    <name evidence="1" type="ORF">Scani_50360</name>
</gene>
<evidence type="ECO:0000313" key="1">
    <source>
        <dbReference type="EMBL" id="GFE08768.1"/>
    </source>
</evidence>
<evidence type="ECO:0000313" key="2">
    <source>
        <dbReference type="Proteomes" id="UP000435837"/>
    </source>
</evidence>
<organism evidence="1 2">
    <name type="scientific">Streptomyces caniferus</name>
    <dbReference type="NCBI Taxonomy" id="285557"/>
    <lineage>
        <taxon>Bacteria</taxon>
        <taxon>Bacillati</taxon>
        <taxon>Actinomycetota</taxon>
        <taxon>Actinomycetes</taxon>
        <taxon>Kitasatosporales</taxon>
        <taxon>Streptomycetaceae</taxon>
        <taxon>Streptomyces</taxon>
    </lineage>
</organism>
<comment type="caution">
    <text evidence="1">The sequence shown here is derived from an EMBL/GenBank/DDBJ whole genome shotgun (WGS) entry which is preliminary data.</text>
</comment>
<name>A0A640SCJ8_9ACTN</name>
<dbReference type="EMBL" id="BLIN01000005">
    <property type="protein sequence ID" value="GFE08768.1"/>
    <property type="molecule type" value="Genomic_DNA"/>
</dbReference>
<accession>A0A640SCJ8</accession>
<proteinExistence type="predicted"/>
<reference evidence="1 2" key="1">
    <citation type="submission" date="2019-12" db="EMBL/GenBank/DDBJ databases">
        <title>Whole genome shotgun sequence of Streptomyces caniferus NBRC 15389.</title>
        <authorList>
            <person name="Ichikawa N."/>
            <person name="Kimura A."/>
            <person name="Kitahashi Y."/>
            <person name="Komaki H."/>
            <person name="Tamura T."/>
        </authorList>
    </citation>
    <scope>NUCLEOTIDE SEQUENCE [LARGE SCALE GENOMIC DNA]</scope>
    <source>
        <strain evidence="1 2">NBRC 15389</strain>
    </source>
</reference>